<dbReference type="GeneID" id="98312442"/>
<protein>
    <submittedName>
        <fullName evidence="1">Uncharacterized protein</fullName>
    </submittedName>
</protein>
<evidence type="ECO:0000313" key="1">
    <source>
        <dbReference type="EMBL" id="AXY23349.1"/>
    </source>
</evidence>
<keyword evidence="2" id="KW-1185">Reference proteome</keyword>
<dbReference type="AlphaFoldDB" id="A0A347WEQ6"/>
<name>A0A347WEQ6_9PROT</name>
<reference evidence="1 2" key="1">
    <citation type="submission" date="2017-08" db="EMBL/GenBank/DDBJ databases">
        <title>Complete genome sequence of Gluconacetobacter saccharivorans CV1 isolated from Fermented Vinegar.</title>
        <authorList>
            <person name="Kim S.-Y."/>
        </authorList>
    </citation>
    <scope>NUCLEOTIDE SEQUENCE [LARGE SCALE GENOMIC DNA]</scope>
    <source>
        <strain evidence="1 2">CV1</strain>
    </source>
</reference>
<dbReference type="KEGG" id="ksc:CD178_02602"/>
<accession>A0A347WEQ6</accession>
<dbReference type="RefSeq" id="WP_243705270.1">
    <property type="nucleotide sequence ID" value="NZ_CALCQY010000036.1"/>
</dbReference>
<proteinExistence type="predicted"/>
<evidence type="ECO:0000313" key="2">
    <source>
        <dbReference type="Proteomes" id="UP000264120"/>
    </source>
</evidence>
<sequence length="76" mass="8872">MTPSDHEVNNQELETRAISLWKKQHPDRPWRRVGSMHRYHKTAHALEGIPAFPEEQAQFRFLAAHALTVSHGRECM</sequence>
<gene>
    <name evidence="1" type="ORF">CD178_02602</name>
</gene>
<dbReference type="EMBL" id="CP023036">
    <property type="protein sequence ID" value="AXY23349.1"/>
    <property type="molecule type" value="Genomic_DNA"/>
</dbReference>
<organism evidence="1 2">
    <name type="scientific">Komagataeibacter saccharivorans</name>
    <dbReference type="NCBI Taxonomy" id="265959"/>
    <lineage>
        <taxon>Bacteria</taxon>
        <taxon>Pseudomonadati</taxon>
        <taxon>Pseudomonadota</taxon>
        <taxon>Alphaproteobacteria</taxon>
        <taxon>Acetobacterales</taxon>
        <taxon>Acetobacteraceae</taxon>
        <taxon>Komagataeibacter</taxon>
    </lineage>
</organism>
<dbReference type="Proteomes" id="UP000264120">
    <property type="component" value="Chromosome"/>
</dbReference>